<dbReference type="Proteomes" id="UP000596742">
    <property type="component" value="Unassembled WGS sequence"/>
</dbReference>
<gene>
    <name evidence="3" type="ORF">MGAL_10B018274</name>
</gene>
<evidence type="ECO:0000256" key="1">
    <source>
        <dbReference type="SAM" id="Coils"/>
    </source>
</evidence>
<sequence length="155" mass="18988">MDDNMDYIDFTPSSNKRKRRNAKPYWNNELRDLLIITNKAEKNYLHFKGDRRLKNNLKNTFKEKRRQFDKRLRQEERKYKAQRLNNIKTLNRTNPKEFWRERSTSDSGFIEQIQQLNEQLEHEYETLNPSPKTMIRFTTHERSDLTGRNKTCMQS</sequence>
<evidence type="ECO:0000313" key="3">
    <source>
        <dbReference type="EMBL" id="VDI62394.1"/>
    </source>
</evidence>
<evidence type="ECO:0000313" key="4">
    <source>
        <dbReference type="Proteomes" id="UP000596742"/>
    </source>
</evidence>
<evidence type="ECO:0000256" key="2">
    <source>
        <dbReference type="SAM" id="MobiDB-lite"/>
    </source>
</evidence>
<proteinExistence type="predicted"/>
<dbReference type="AlphaFoldDB" id="A0A8B6GDB5"/>
<organism evidence="3 4">
    <name type="scientific">Mytilus galloprovincialis</name>
    <name type="common">Mediterranean mussel</name>
    <dbReference type="NCBI Taxonomy" id="29158"/>
    <lineage>
        <taxon>Eukaryota</taxon>
        <taxon>Metazoa</taxon>
        <taxon>Spiralia</taxon>
        <taxon>Lophotrochozoa</taxon>
        <taxon>Mollusca</taxon>
        <taxon>Bivalvia</taxon>
        <taxon>Autobranchia</taxon>
        <taxon>Pteriomorphia</taxon>
        <taxon>Mytilida</taxon>
        <taxon>Mytiloidea</taxon>
        <taxon>Mytilidae</taxon>
        <taxon>Mytilinae</taxon>
        <taxon>Mytilus</taxon>
    </lineage>
</organism>
<comment type="caution">
    <text evidence="3">The sequence shown here is derived from an EMBL/GenBank/DDBJ whole genome shotgun (WGS) entry which is preliminary data.</text>
</comment>
<keyword evidence="1" id="KW-0175">Coiled coil</keyword>
<keyword evidence="4" id="KW-1185">Reference proteome</keyword>
<reference evidence="3" key="1">
    <citation type="submission" date="2018-11" db="EMBL/GenBank/DDBJ databases">
        <authorList>
            <person name="Alioto T."/>
            <person name="Alioto T."/>
        </authorList>
    </citation>
    <scope>NUCLEOTIDE SEQUENCE</scope>
</reference>
<dbReference type="EMBL" id="UYJE01008247">
    <property type="protein sequence ID" value="VDI62394.1"/>
    <property type="molecule type" value="Genomic_DNA"/>
</dbReference>
<name>A0A8B6GDB5_MYTGA</name>
<feature type="region of interest" description="Disordered" evidence="2">
    <location>
        <begin position="1"/>
        <end position="22"/>
    </location>
</feature>
<feature type="coiled-coil region" evidence="1">
    <location>
        <begin position="58"/>
        <end position="85"/>
    </location>
</feature>
<accession>A0A8B6GDB5</accession>
<protein>
    <submittedName>
        <fullName evidence="3">Uncharacterized protein</fullName>
    </submittedName>
</protein>